<dbReference type="Proteomes" id="UP000826616">
    <property type="component" value="Chromosome"/>
</dbReference>
<proteinExistence type="predicted"/>
<dbReference type="Pfam" id="PF14149">
    <property type="entry name" value="YhfH"/>
    <property type="match status" value="1"/>
</dbReference>
<evidence type="ECO:0000313" key="4">
    <source>
        <dbReference type="Proteomes" id="UP000826616"/>
    </source>
</evidence>
<dbReference type="EMBL" id="FNDE01000022">
    <property type="protein sequence ID" value="SDH38219.1"/>
    <property type="molecule type" value="Genomic_DNA"/>
</dbReference>
<protein>
    <submittedName>
        <fullName evidence="1">YhfH family protein</fullName>
    </submittedName>
    <submittedName>
        <fullName evidence="2">YhfH-like protein</fullName>
    </submittedName>
</protein>
<reference evidence="1 4" key="2">
    <citation type="submission" date="2021-08" db="EMBL/GenBank/DDBJ databases">
        <title>Complete genome sequence of the strain Aneurinibacillus thermoaerophilus CCM 8960.</title>
        <authorList>
            <person name="Musilova J."/>
            <person name="Kourilova X."/>
            <person name="Pernicova I."/>
            <person name="Bezdicek M."/>
            <person name="Lengerova M."/>
            <person name="Obruca S."/>
            <person name="Sedlar K."/>
        </authorList>
    </citation>
    <scope>NUCLEOTIDE SEQUENCE [LARGE SCALE GENOMIC DNA]</scope>
    <source>
        <strain evidence="1 4">CCM 8960</strain>
    </source>
</reference>
<accession>A0A1G8BYQ9</accession>
<dbReference type="OrthoDB" id="1122256at2"/>
<keyword evidence="4" id="KW-1185">Reference proteome</keyword>
<dbReference type="AlphaFoldDB" id="A0A1G8BYQ9"/>
<sequence>MTRDLEFYKNLPQKQCRECGEVIEEQAESYIYECERCFSHKHE</sequence>
<reference evidence="2 3" key="1">
    <citation type="submission" date="2016-10" db="EMBL/GenBank/DDBJ databases">
        <authorList>
            <person name="de Groot N.N."/>
        </authorList>
    </citation>
    <scope>NUCLEOTIDE SEQUENCE [LARGE SCALE GENOMIC DNA]</scope>
    <source>
        <strain evidence="2 3">L 420-91</strain>
    </source>
</reference>
<evidence type="ECO:0000313" key="2">
    <source>
        <dbReference type="EMBL" id="SDH38219.1"/>
    </source>
</evidence>
<organism evidence="2 3">
    <name type="scientific">Aneurinibacillus thermoaerophilus</name>
    <dbReference type="NCBI Taxonomy" id="143495"/>
    <lineage>
        <taxon>Bacteria</taxon>
        <taxon>Bacillati</taxon>
        <taxon>Bacillota</taxon>
        <taxon>Bacilli</taxon>
        <taxon>Bacillales</taxon>
        <taxon>Paenibacillaceae</taxon>
        <taxon>Aneurinibacillus group</taxon>
        <taxon>Aneurinibacillus</taxon>
    </lineage>
</organism>
<evidence type="ECO:0000313" key="3">
    <source>
        <dbReference type="Proteomes" id="UP000198956"/>
    </source>
</evidence>
<dbReference type="GeneID" id="97142793"/>
<gene>
    <name evidence="1" type="ORF">K3F53_15525</name>
    <name evidence="2" type="ORF">SAMN04489735_102229</name>
</gene>
<dbReference type="InterPro" id="IPR025432">
    <property type="entry name" value="YhfH-like"/>
</dbReference>
<dbReference type="EMBL" id="CP080764">
    <property type="protein sequence ID" value="QYY42254.1"/>
    <property type="molecule type" value="Genomic_DNA"/>
</dbReference>
<evidence type="ECO:0000313" key="1">
    <source>
        <dbReference type="EMBL" id="QYY42254.1"/>
    </source>
</evidence>
<name>A0A1G8BYQ9_ANETH</name>
<dbReference type="Proteomes" id="UP000198956">
    <property type="component" value="Unassembled WGS sequence"/>
</dbReference>
<dbReference type="RefSeq" id="WP_082705875.1">
    <property type="nucleotide sequence ID" value="NZ_CP080764.1"/>
</dbReference>